<protein>
    <submittedName>
        <fullName evidence="2">Uncharacterized protein</fullName>
    </submittedName>
</protein>
<feature type="compositionally biased region" description="Low complexity" evidence="1">
    <location>
        <begin position="45"/>
        <end position="54"/>
    </location>
</feature>
<proteinExistence type="predicted"/>
<reference evidence="2" key="1">
    <citation type="submission" date="2020-02" db="EMBL/GenBank/DDBJ databases">
        <authorList>
            <person name="Meier V. D."/>
        </authorList>
    </citation>
    <scope>NUCLEOTIDE SEQUENCE</scope>
    <source>
        <strain evidence="2">AVDCRST_MAG59</strain>
    </source>
</reference>
<dbReference type="InterPro" id="IPR006311">
    <property type="entry name" value="TAT_signal"/>
</dbReference>
<feature type="region of interest" description="Disordered" evidence="1">
    <location>
        <begin position="45"/>
        <end position="65"/>
    </location>
</feature>
<evidence type="ECO:0000313" key="2">
    <source>
        <dbReference type="EMBL" id="CAA9539096.1"/>
    </source>
</evidence>
<dbReference type="EMBL" id="CADCWF010000032">
    <property type="protein sequence ID" value="CAA9539096.1"/>
    <property type="molecule type" value="Genomic_DNA"/>
</dbReference>
<feature type="non-terminal residue" evidence="2">
    <location>
        <position position="88"/>
    </location>
</feature>
<dbReference type="PROSITE" id="PS51318">
    <property type="entry name" value="TAT"/>
    <property type="match status" value="1"/>
</dbReference>
<dbReference type="AlphaFoldDB" id="A0A6J4U5N3"/>
<organism evidence="2">
    <name type="scientific">uncultured Thermomicrobiales bacterium</name>
    <dbReference type="NCBI Taxonomy" id="1645740"/>
    <lineage>
        <taxon>Bacteria</taxon>
        <taxon>Pseudomonadati</taxon>
        <taxon>Thermomicrobiota</taxon>
        <taxon>Thermomicrobia</taxon>
        <taxon>Thermomicrobiales</taxon>
        <taxon>environmental samples</taxon>
    </lineage>
</organism>
<name>A0A6J4U5N3_9BACT</name>
<evidence type="ECO:0000256" key="1">
    <source>
        <dbReference type="SAM" id="MobiDB-lite"/>
    </source>
</evidence>
<sequence length="88" mass="8892">MDHFRSDHHGGPCVGRCLTRRAALRAGAGLAATMVAVTEVARAAAANQDQTPAASPAAGGLPDLRGVTPLPLTGGRLAEFEAYAAAKL</sequence>
<accession>A0A6J4U5N3</accession>
<gene>
    <name evidence="2" type="ORF">AVDCRST_MAG59-644</name>
</gene>